<evidence type="ECO:0000256" key="13">
    <source>
        <dbReference type="ARBA" id="ARBA00022553"/>
    </source>
</evidence>
<reference evidence="37" key="2">
    <citation type="submission" date="2023-03" db="EMBL/GenBank/DDBJ databases">
        <authorList>
            <consortium name="Wellcome Sanger Institute Data Sharing"/>
        </authorList>
    </citation>
    <scope>NUCLEOTIDE SEQUENCE [LARGE SCALE GENOMIC DNA]</scope>
</reference>
<keyword evidence="20" id="KW-0862">Zinc</keyword>
<dbReference type="Gene3D" id="3.40.800.20">
    <property type="entry name" value="Histone deacetylase domain"/>
    <property type="match status" value="2"/>
</dbReference>
<dbReference type="GO" id="GO:0051129">
    <property type="term" value="P:negative regulation of cellular component organization"/>
    <property type="evidence" value="ECO:0007669"/>
    <property type="project" value="UniProtKB-ARBA"/>
</dbReference>
<keyword evidence="22" id="KW-0156">Chromatin regulator</keyword>
<dbReference type="GO" id="GO:0051130">
    <property type="term" value="P:positive regulation of cellular component organization"/>
    <property type="evidence" value="ECO:0007669"/>
    <property type="project" value="UniProtKB-ARBA"/>
</dbReference>
<keyword evidence="27" id="KW-0539">Nucleus</keyword>
<evidence type="ECO:0000313" key="36">
    <source>
        <dbReference type="Ensembl" id="ENSACLP00000053123.1"/>
    </source>
</evidence>
<evidence type="ECO:0000256" key="30">
    <source>
        <dbReference type="ARBA" id="ARBA00050910"/>
    </source>
</evidence>
<feature type="domain" description="UBP-type" evidence="35">
    <location>
        <begin position="770"/>
        <end position="868"/>
    </location>
</feature>
<evidence type="ECO:0000256" key="34">
    <source>
        <dbReference type="SAM" id="MobiDB-lite"/>
    </source>
</evidence>
<evidence type="ECO:0000256" key="10">
    <source>
        <dbReference type="ARBA" id="ARBA00022481"/>
    </source>
</evidence>
<keyword evidence="26" id="KW-0206">Cytoskeleton</keyword>
<dbReference type="PROSITE" id="PS50271">
    <property type="entry name" value="ZF_UBP"/>
    <property type="match status" value="1"/>
</dbReference>
<evidence type="ECO:0000256" key="3">
    <source>
        <dbReference type="ARBA" id="ARBA00004123"/>
    </source>
</evidence>
<proteinExistence type="inferred from homology"/>
<evidence type="ECO:0000256" key="28">
    <source>
        <dbReference type="ARBA" id="ARBA00023273"/>
    </source>
</evidence>
<evidence type="ECO:0000256" key="24">
    <source>
        <dbReference type="ARBA" id="ARBA00023163"/>
    </source>
</evidence>
<evidence type="ECO:0000256" key="26">
    <source>
        <dbReference type="ARBA" id="ARBA00023212"/>
    </source>
</evidence>
<evidence type="ECO:0000256" key="15">
    <source>
        <dbReference type="ARBA" id="ARBA00022723"/>
    </source>
</evidence>
<keyword evidence="28" id="KW-0966">Cell projection</keyword>
<evidence type="ECO:0000259" key="35">
    <source>
        <dbReference type="PROSITE" id="PS50271"/>
    </source>
</evidence>
<dbReference type="SUPFAM" id="SSF57850">
    <property type="entry name" value="RING/U-box"/>
    <property type="match status" value="1"/>
</dbReference>
<dbReference type="InterPro" id="IPR037138">
    <property type="entry name" value="His_deacetylse_dom_sf"/>
</dbReference>
<dbReference type="Pfam" id="PF00850">
    <property type="entry name" value="Hist_deacetyl"/>
    <property type="match status" value="2"/>
</dbReference>
<evidence type="ECO:0000256" key="27">
    <source>
        <dbReference type="ARBA" id="ARBA00023242"/>
    </source>
</evidence>
<keyword evidence="14" id="KW-0808">Transferase</keyword>
<evidence type="ECO:0000256" key="29">
    <source>
        <dbReference type="ARBA" id="ARBA00049136"/>
    </source>
</evidence>
<dbReference type="GO" id="GO:0008270">
    <property type="term" value="F:zinc ion binding"/>
    <property type="evidence" value="ECO:0007669"/>
    <property type="project" value="UniProtKB-KW"/>
</dbReference>
<dbReference type="GeneTree" id="ENSGT00940000159563"/>
<evidence type="ECO:0000313" key="37">
    <source>
        <dbReference type="Proteomes" id="UP000265100"/>
    </source>
</evidence>
<evidence type="ECO:0000256" key="6">
    <source>
        <dbReference type="ARBA" id="ARBA00004484"/>
    </source>
</evidence>
<dbReference type="GO" id="GO:0032886">
    <property type="term" value="P:regulation of microtubule-based process"/>
    <property type="evidence" value="ECO:0007669"/>
    <property type="project" value="UniProtKB-ARBA"/>
</dbReference>
<keyword evidence="16" id="KW-0677">Repeat</keyword>
<evidence type="ECO:0000256" key="25">
    <source>
        <dbReference type="ARBA" id="ARBA00023203"/>
    </source>
</evidence>
<keyword evidence="18" id="KW-0833">Ubl conjugation pathway</keyword>
<keyword evidence="19" id="KW-0378">Hydrolase</keyword>
<evidence type="ECO:0000256" key="23">
    <source>
        <dbReference type="ARBA" id="ARBA00023015"/>
    </source>
</evidence>
<evidence type="ECO:0000256" key="17">
    <source>
        <dbReference type="ARBA" id="ARBA00022771"/>
    </source>
</evidence>
<evidence type="ECO:0000256" key="7">
    <source>
        <dbReference type="ARBA" id="ARBA00004489"/>
    </source>
</evidence>
<evidence type="ECO:0000256" key="31">
    <source>
        <dbReference type="ARBA" id="ARBA00068733"/>
    </source>
</evidence>
<dbReference type="Proteomes" id="UP000265100">
    <property type="component" value="Chromosome 20"/>
</dbReference>
<dbReference type="GO" id="GO:0016740">
    <property type="term" value="F:transferase activity"/>
    <property type="evidence" value="ECO:0007669"/>
    <property type="project" value="UniProtKB-KW"/>
</dbReference>
<comment type="similarity">
    <text evidence="9">Belongs to the histone deacetylase family. HD type 2 subfamily.</text>
</comment>
<keyword evidence="25" id="KW-0009">Actin-binding</keyword>
<comment type="catalytic activity">
    <reaction evidence="30">
        <text>N(6)-acetyl-L-lysyl-[alpha-tubulin] + H2O = L-lysyl-[alpha-tubulin] + acetate</text>
        <dbReference type="Rhea" id="RHEA:21548"/>
        <dbReference type="Rhea" id="RHEA-COMP:11278"/>
        <dbReference type="Rhea" id="RHEA-COMP:11279"/>
        <dbReference type="ChEBI" id="CHEBI:15377"/>
        <dbReference type="ChEBI" id="CHEBI:29969"/>
        <dbReference type="ChEBI" id="CHEBI:30089"/>
        <dbReference type="ChEBI" id="CHEBI:61930"/>
    </reaction>
    <physiologicalReaction direction="left-to-right" evidence="30">
        <dbReference type="Rhea" id="RHEA:21549"/>
    </physiologicalReaction>
</comment>
<dbReference type="GO" id="GO:0006950">
    <property type="term" value="P:response to stress"/>
    <property type="evidence" value="ECO:0007669"/>
    <property type="project" value="UniProtKB-ARBA"/>
</dbReference>
<dbReference type="InterPro" id="IPR023696">
    <property type="entry name" value="Ureohydrolase_dom_sf"/>
</dbReference>
<comment type="catalytic activity">
    <reaction evidence="29">
        <text>N(6)-acetyl-L-lysyl-[protein] + H2O = L-lysyl-[protein] + acetate</text>
        <dbReference type="Rhea" id="RHEA:58108"/>
        <dbReference type="Rhea" id="RHEA-COMP:9752"/>
        <dbReference type="Rhea" id="RHEA-COMP:10731"/>
        <dbReference type="ChEBI" id="CHEBI:15377"/>
        <dbReference type="ChEBI" id="CHEBI:29969"/>
        <dbReference type="ChEBI" id="CHEBI:30089"/>
        <dbReference type="ChEBI" id="CHEBI:61930"/>
    </reaction>
    <physiologicalReaction direction="left-to-right" evidence="29">
        <dbReference type="Rhea" id="RHEA:58109"/>
    </physiologicalReaction>
</comment>
<keyword evidence="21" id="KW-0832">Ubl conjugation</keyword>
<dbReference type="GO" id="GO:0040029">
    <property type="term" value="P:epigenetic regulation of gene expression"/>
    <property type="evidence" value="ECO:0007669"/>
    <property type="project" value="TreeGrafter"/>
</dbReference>
<evidence type="ECO:0000256" key="1">
    <source>
        <dbReference type="ARBA" id="ARBA00001947"/>
    </source>
</evidence>
<feature type="region of interest" description="Disordered" evidence="34">
    <location>
        <begin position="310"/>
        <end position="335"/>
    </location>
</feature>
<dbReference type="GO" id="GO:0004407">
    <property type="term" value="F:histone deacetylase activity"/>
    <property type="evidence" value="ECO:0007669"/>
    <property type="project" value="TreeGrafter"/>
</dbReference>
<dbReference type="GO" id="GO:0043204">
    <property type="term" value="C:perikaryon"/>
    <property type="evidence" value="ECO:0007669"/>
    <property type="project" value="UniProtKB-SubCell"/>
</dbReference>
<reference evidence="36" key="4">
    <citation type="submission" date="2025-09" db="UniProtKB">
        <authorList>
            <consortium name="Ensembl"/>
        </authorList>
    </citation>
    <scope>IDENTIFICATION</scope>
</reference>
<dbReference type="Gene3D" id="3.30.40.10">
    <property type="entry name" value="Zinc/RING finger domain, C3HC4 (zinc finger)"/>
    <property type="match status" value="1"/>
</dbReference>
<dbReference type="AlphaFoldDB" id="A0AAX7T8B2"/>
<dbReference type="GO" id="GO:0030425">
    <property type="term" value="C:dendrite"/>
    <property type="evidence" value="ECO:0007669"/>
    <property type="project" value="UniProtKB-SubCell"/>
</dbReference>
<evidence type="ECO:0000256" key="21">
    <source>
        <dbReference type="ARBA" id="ARBA00022843"/>
    </source>
</evidence>
<accession>A0AAX7T8B2</accession>
<dbReference type="GO" id="GO:0000118">
    <property type="term" value="C:histone deacetylase complex"/>
    <property type="evidence" value="ECO:0007669"/>
    <property type="project" value="TreeGrafter"/>
</dbReference>
<dbReference type="Ensembl" id="ENSACLT00000077601.1">
    <property type="protein sequence ID" value="ENSACLP00000053123.1"/>
    <property type="gene ID" value="ENSACLG00000013440.2"/>
</dbReference>
<evidence type="ECO:0000256" key="19">
    <source>
        <dbReference type="ARBA" id="ARBA00022801"/>
    </source>
</evidence>
<dbReference type="GO" id="GO:0030424">
    <property type="term" value="C:axon"/>
    <property type="evidence" value="ECO:0007669"/>
    <property type="project" value="UniProtKB-SubCell"/>
</dbReference>
<dbReference type="GO" id="GO:0051646">
    <property type="term" value="P:mitochondrion localization"/>
    <property type="evidence" value="ECO:0007669"/>
    <property type="project" value="UniProtKB-ARBA"/>
</dbReference>
<keyword evidence="13" id="KW-0597">Phosphoprotein</keyword>
<name>A0AAX7T8B2_ASTCA</name>
<gene>
    <name evidence="36" type="primary">HDAC6</name>
</gene>
<evidence type="ECO:0000256" key="4">
    <source>
        <dbReference type="ARBA" id="ARBA00004279"/>
    </source>
</evidence>
<evidence type="ECO:0000256" key="20">
    <source>
        <dbReference type="ARBA" id="ARBA00022833"/>
    </source>
</evidence>
<dbReference type="GO" id="GO:0003779">
    <property type="term" value="F:actin binding"/>
    <property type="evidence" value="ECO:0007669"/>
    <property type="project" value="UniProtKB-KW"/>
</dbReference>
<dbReference type="PRINTS" id="PR01270">
    <property type="entry name" value="HDASUPER"/>
</dbReference>
<dbReference type="SMART" id="SM00290">
    <property type="entry name" value="ZnF_UBP"/>
    <property type="match status" value="1"/>
</dbReference>
<evidence type="ECO:0000256" key="8">
    <source>
        <dbReference type="ARBA" id="ARBA00004906"/>
    </source>
</evidence>
<dbReference type="InterPro" id="IPR001607">
    <property type="entry name" value="Znf_UBP"/>
</dbReference>
<evidence type="ECO:0000256" key="11">
    <source>
        <dbReference type="ARBA" id="ARBA00022490"/>
    </source>
</evidence>
<keyword evidence="12" id="KW-0678">Repressor</keyword>
<dbReference type="Pfam" id="PF02148">
    <property type="entry name" value="zf-UBP"/>
    <property type="match status" value="1"/>
</dbReference>
<dbReference type="InterPro" id="IPR013083">
    <property type="entry name" value="Znf_RING/FYVE/PHD"/>
</dbReference>
<evidence type="ECO:0000256" key="18">
    <source>
        <dbReference type="ARBA" id="ARBA00022786"/>
    </source>
</evidence>
<evidence type="ECO:0000256" key="12">
    <source>
        <dbReference type="ARBA" id="ARBA00022491"/>
    </source>
</evidence>
<evidence type="ECO:0000256" key="16">
    <source>
        <dbReference type="ARBA" id="ARBA00022737"/>
    </source>
</evidence>
<feature type="compositionally biased region" description="Polar residues" evidence="34">
    <location>
        <begin position="321"/>
        <end position="332"/>
    </location>
</feature>
<sequence>PDRVTAIMKELERQDLLPLCIRVEVRKHYVDLIKSTQTMTLAELQTLSNKYDSIYLHPVSVTAVGAVLQLVDRVMTSELKNGFAIIRPPGHHAQANECNGYSIFNNVAIAARYAQTRHAISRVLIVDWDVHHGQGIQYRFQEDPSVLYFSVHRYEQGSFWPHLPESDSHFVGSGPAEGRNINLPWNQTGMTDADYIAAFQQVLLPVAYEFQPQLVLVSAGFDAAVGDLKGEMCVSPQCFQVLTHMLMSLAEGRLVLALEGGYNYESSAESAAACIRALLGGPSDYKGNLQELESPFHFSSSNFPLPPFRAEGSPSAEGRAISTSSNQKNTMKPNLAPSVATTTGLVYDERMMEHSNLWDRHHPEQPQRIFKIFSKHQQLGLVDRCQRIPVRLATEEELSLCHRYEAQMKATAMMKPRELHKLGDEFVSIYLNQQSFQCAQLAAGSCQLIGPFPLQVTNAVAIVRPPGHHAERDYPCGFCLFNTAALAARYAKKASHDPLMRILILDWDVHHGNGTQHMFEDDDSVLYISLHRYDNGAFFPSSEDAAPDKVGVAKGAGFNVNVAWSGGRMGDSDYLAAFHRVVMPIATEFNPSLVLVSAGFDAARGDPLGGYNVTPEGYAHLTHMLMSLAGGRVLVILEGGYNLSTISDSMAMCTSMLLGDPPPALVTPLPPPHHSAVATINEVIRYHVPYWRSLRIDGESRISFIRFKQNLFCSSPSPGSIVDSTKAALHDLQLEIIFIYRLLGLSMSVSDCPSLCLPLQSTLYVVDPLSWCPHLDAVKPLPSSGIDVFRPCQDCGSEAENWICLTCYQVFCGRYVNEHMVNHGVVSEHPLVLSFCDLSAWCYLCEAYVHNQILFEAKNAAHCGKFGEEIPPWS</sequence>
<keyword evidence="24" id="KW-0804">Transcription</keyword>
<dbReference type="PANTHER" id="PTHR10625">
    <property type="entry name" value="HISTONE DEACETYLASE HDAC1-RELATED"/>
    <property type="match status" value="1"/>
</dbReference>
<protein>
    <recommendedName>
        <fullName evidence="31">Protein deacetylase HDAC6</fullName>
    </recommendedName>
    <alternativeName>
        <fullName evidence="32">Tubulin-lysine deacetylase HDAC6</fullName>
    </alternativeName>
</protein>
<dbReference type="InterPro" id="IPR023801">
    <property type="entry name" value="His_deacetylse_dom"/>
</dbReference>
<keyword evidence="11" id="KW-0963">Cytoplasm</keyword>
<comment type="cofactor">
    <cofactor evidence="1">
        <name>Zn(2+)</name>
        <dbReference type="ChEBI" id="CHEBI:29105"/>
    </cofactor>
</comment>
<dbReference type="GO" id="GO:0005813">
    <property type="term" value="C:centrosome"/>
    <property type="evidence" value="ECO:0007669"/>
    <property type="project" value="UniProtKB-SubCell"/>
</dbReference>
<dbReference type="FunFam" id="3.40.800.20:FF:000005">
    <property type="entry name" value="histone deacetylase 6"/>
    <property type="match status" value="1"/>
</dbReference>
<evidence type="ECO:0000256" key="2">
    <source>
        <dbReference type="ARBA" id="ARBA00004120"/>
    </source>
</evidence>
<evidence type="ECO:0000256" key="5">
    <source>
        <dbReference type="ARBA" id="ARBA00004300"/>
    </source>
</evidence>
<dbReference type="SUPFAM" id="SSF52768">
    <property type="entry name" value="Arginase/deacetylase"/>
    <property type="match status" value="2"/>
</dbReference>
<evidence type="ECO:0000256" key="14">
    <source>
        <dbReference type="ARBA" id="ARBA00022679"/>
    </source>
</evidence>
<evidence type="ECO:0000256" key="33">
    <source>
        <dbReference type="PROSITE-ProRule" id="PRU00502"/>
    </source>
</evidence>
<comment type="pathway">
    <text evidence="8">Protein modification; protein ubiquitination.</text>
</comment>
<dbReference type="GO" id="GO:0016787">
    <property type="term" value="F:hydrolase activity"/>
    <property type="evidence" value="ECO:0007669"/>
    <property type="project" value="UniProtKB-KW"/>
</dbReference>
<comment type="subcellular location">
    <subcellularLocation>
        <location evidence="7">Cell projection</location>
        <location evidence="7">Axon</location>
    </subcellularLocation>
    <subcellularLocation>
        <location evidence="4">Cell projection</location>
        <location evidence="4">Dendrite</location>
    </subcellularLocation>
    <subcellularLocation>
        <location evidence="2">Cytoplasm</location>
        <location evidence="2">Cytoskeleton</location>
        <location evidence="2">Cilium basal body</location>
    </subcellularLocation>
    <subcellularLocation>
        <location evidence="5">Cytoplasm</location>
        <location evidence="5">Cytoskeleton</location>
        <location evidence="5">Microtubule organizing center</location>
        <location evidence="5">Centrosome</location>
    </subcellularLocation>
    <subcellularLocation>
        <location evidence="3">Nucleus</location>
    </subcellularLocation>
    <subcellularLocation>
        <location evidence="6">Perikaryon</location>
    </subcellularLocation>
</comment>
<keyword evidence="10" id="KW-0488">Methylation</keyword>
<keyword evidence="15" id="KW-0479">Metal-binding</keyword>
<evidence type="ECO:0000256" key="9">
    <source>
        <dbReference type="ARBA" id="ARBA00007738"/>
    </source>
</evidence>
<reference evidence="36 37" key="1">
    <citation type="submission" date="2018-05" db="EMBL/GenBank/DDBJ databases">
        <authorList>
            <person name="Datahose"/>
        </authorList>
    </citation>
    <scope>NUCLEOTIDE SEQUENCE</scope>
</reference>
<dbReference type="InterPro" id="IPR000286">
    <property type="entry name" value="HDACs"/>
</dbReference>
<evidence type="ECO:0000256" key="32">
    <source>
        <dbReference type="ARBA" id="ARBA00082852"/>
    </source>
</evidence>
<keyword evidence="37" id="KW-1185">Reference proteome</keyword>
<evidence type="ECO:0000256" key="22">
    <source>
        <dbReference type="ARBA" id="ARBA00022853"/>
    </source>
</evidence>
<reference evidence="36" key="3">
    <citation type="submission" date="2025-08" db="UniProtKB">
        <authorList>
            <consortium name="Ensembl"/>
        </authorList>
    </citation>
    <scope>IDENTIFICATION</scope>
</reference>
<keyword evidence="23" id="KW-0805">Transcription regulation</keyword>
<dbReference type="PANTHER" id="PTHR10625:SF21">
    <property type="entry name" value="HISTONE DEACETYLASE 6"/>
    <property type="match status" value="1"/>
</dbReference>
<keyword evidence="17 33" id="KW-0863">Zinc-finger</keyword>
<organism evidence="36 37">
    <name type="scientific">Astatotilapia calliptera</name>
    <name type="common">Eastern happy</name>
    <name type="synonym">Chromis callipterus</name>
    <dbReference type="NCBI Taxonomy" id="8154"/>
    <lineage>
        <taxon>Eukaryota</taxon>
        <taxon>Metazoa</taxon>
        <taxon>Chordata</taxon>
        <taxon>Craniata</taxon>
        <taxon>Vertebrata</taxon>
        <taxon>Euteleostomi</taxon>
        <taxon>Actinopterygii</taxon>
        <taxon>Neopterygii</taxon>
        <taxon>Teleostei</taxon>
        <taxon>Neoteleostei</taxon>
        <taxon>Acanthomorphata</taxon>
        <taxon>Ovalentaria</taxon>
        <taxon>Cichlomorphae</taxon>
        <taxon>Cichliformes</taxon>
        <taxon>Cichlidae</taxon>
        <taxon>African cichlids</taxon>
        <taxon>Pseudocrenilabrinae</taxon>
        <taxon>Haplochromini</taxon>
        <taxon>Astatotilapia</taxon>
    </lineage>
</organism>
<dbReference type="FunFam" id="3.30.40.10:FF:000342">
    <property type="entry name" value="Histone deacetylase 6"/>
    <property type="match status" value="1"/>
</dbReference>